<dbReference type="PANTHER" id="PTHR22642">
    <property type="entry name" value="IMIDAZOLONEPROPIONASE"/>
    <property type="match status" value="1"/>
</dbReference>
<proteinExistence type="predicted"/>
<dbReference type="Proteomes" id="UP001595914">
    <property type="component" value="Unassembled WGS sequence"/>
</dbReference>
<dbReference type="PANTHER" id="PTHR22642:SF2">
    <property type="entry name" value="PROTEIN LONG AFTER FAR-RED 3"/>
    <property type="match status" value="1"/>
</dbReference>
<accession>A0ABV9FSD7</accession>
<organism evidence="2 3">
    <name type="scientific">Rhodococcus kronopolitis</name>
    <dbReference type="NCBI Taxonomy" id="1460226"/>
    <lineage>
        <taxon>Bacteria</taxon>
        <taxon>Bacillati</taxon>
        <taxon>Actinomycetota</taxon>
        <taxon>Actinomycetes</taxon>
        <taxon>Mycobacteriales</taxon>
        <taxon>Nocardiaceae</taxon>
        <taxon>Rhodococcus</taxon>
    </lineage>
</organism>
<dbReference type="Pfam" id="PF07969">
    <property type="entry name" value="Amidohydro_3"/>
    <property type="match status" value="1"/>
</dbReference>
<sequence length="545" mass="57675">MDDSRTDAAPADLVIFGDVVTMDDAHPRAQAVAVRGGRIAAVGTRTDIEALIGSETRIADVGDGCVLPGFIEPHGHPLEEAIVLGPAVVDIRPVTMPDADDVVRAVHDAVRTAGAAGASLNGWDPLLQKGLPEPSRDWLDAAAPEHPLVIMHNSGHVAYFNTAAATAAGLDRDTPDPVGGSYGRDAAGELDGAAYEVPAVLAVAGRAMSVGDDFPALLAAECARLNAAGITTIGEMSFDPRMRPALTAIAASGALTTRLRLYEMSTPELATDAVPGEGDDLVRQVGVKVWSDGSPWVGNVATSFPYLDTAATRALGIACTHGHANYTGEQIHHISSAYFAEGWQIACHAHGDDAITMVLDAWERMLRENPRDDHRLRLEHVGAMRPDQFRRATELGVTVSIFVDHLHYWGDVLVDDLFGNEHGSTWAAAGSALAAGQRFSFHNDGPVTPANPLRNIHDAVNRLSPSGRVVGPEERIPVQAALRAQTVNAAWQLRSEDHVGALFPGAFADLVVVSGNPLDVDPTTLVDLQVLATVFEGRTVYGRLG</sequence>
<keyword evidence="2" id="KW-0378">Hydrolase</keyword>
<dbReference type="InterPro" id="IPR032466">
    <property type="entry name" value="Metal_Hydrolase"/>
</dbReference>
<dbReference type="CDD" id="cd01300">
    <property type="entry name" value="YtcJ_like"/>
    <property type="match status" value="1"/>
</dbReference>
<evidence type="ECO:0000259" key="1">
    <source>
        <dbReference type="Pfam" id="PF07969"/>
    </source>
</evidence>
<dbReference type="EC" id="3.5.-.-" evidence="2"/>
<evidence type="ECO:0000313" key="3">
    <source>
        <dbReference type="Proteomes" id="UP001595914"/>
    </source>
</evidence>
<dbReference type="SUPFAM" id="SSF51338">
    <property type="entry name" value="Composite domain of metallo-dependent hydrolases"/>
    <property type="match status" value="1"/>
</dbReference>
<dbReference type="InterPro" id="IPR033932">
    <property type="entry name" value="YtcJ-like"/>
</dbReference>
<reference evidence="3" key="1">
    <citation type="journal article" date="2019" name="Int. J. Syst. Evol. Microbiol.">
        <title>The Global Catalogue of Microorganisms (GCM) 10K type strain sequencing project: providing services to taxonomists for standard genome sequencing and annotation.</title>
        <authorList>
            <consortium name="The Broad Institute Genomics Platform"/>
            <consortium name="The Broad Institute Genome Sequencing Center for Infectious Disease"/>
            <person name="Wu L."/>
            <person name="Ma J."/>
        </authorList>
    </citation>
    <scope>NUCLEOTIDE SEQUENCE [LARGE SCALE GENOMIC DNA]</scope>
    <source>
        <strain evidence="3">CCUG 54520</strain>
    </source>
</reference>
<dbReference type="InterPro" id="IPR011059">
    <property type="entry name" value="Metal-dep_hydrolase_composite"/>
</dbReference>
<evidence type="ECO:0000313" key="2">
    <source>
        <dbReference type="EMBL" id="MFC4603923.1"/>
    </source>
</evidence>
<name>A0ABV9FSD7_9NOCA</name>
<dbReference type="EMBL" id="JBHSFO010000004">
    <property type="protein sequence ID" value="MFC4603923.1"/>
    <property type="molecule type" value="Genomic_DNA"/>
</dbReference>
<dbReference type="InterPro" id="IPR013108">
    <property type="entry name" value="Amidohydro_3"/>
</dbReference>
<keyword evidence="3" id="KW-1185">Reference proteome</keyword>
<comment type="caution">
    <text evidence="2">The sequence shown here is derived from an EMBL/GenBank/DDBJ whole genome shotgun (WGS) entry which is preliminary data.</text>
</comment>
<dbReference type="RefSeq" id="WP_378416340.1">
    <property type="nucleotide sequence ID" value="NZ_JBHSFO010000004.1"/>
</dbReference>
<dbReference type="Gene3D" id="3.20.20.140">
    <property type="entry name" value="Metal-dependent hydrolases"/>
    <property type="match status" value="1"/>
</dbReference>
<dbReference type="GO" id="GO:0016787">
    <property type="term" value="F:hydrolase activity"/>
    <property type="evidence" value="ECO:0007669"/>
    <property type="project" value="UniProtKB-KW"/>
</dbReference>
<dbReference type="Gene3D" id="3.10.310.70">
    <property type="match status" value="1"/>
</dbReference>
<gene>
    <name evidence="2" type="ORF">ACFO6S_09535</name>
</gene>
<dbReference type="SUPFAM" id="SSF51556">
    <property type="entry name" value="Metallo-dependent hydrolases"/>
    <property type="match status" value="1"/>
</dbReference>
<protein>
    <submittedName>
        <fullName evidence="2">Amidohydrolase</fullName>
        <ecNumber evidence="2">3.5.-.-</ecNumber>
    </submittedName>
</protein>
<feature type="domain" description="Amidohydrolase 3" evidence="1">
    <location>
        <begin position="60"/>
        <end position="541"/>
    </location>
</feature>
<dbReference type="Gene3D" id="2.30.40.10">
    <property type="entry name" value="Urease, subunit C, domain 1"/>
    <property type="match status" value="1"/>
</dbReference>